<dbReference type="InterPro" id="IPR026341">
    <property type="entry name" value="T9SS_type_B"/>
</dbReference>
<reference evidence="2 3" key="1">
    <citation type="submission" date="2020-08" db="EMBL/GenBank/DDBJ databases">
        <title>Description of novel Flavobacterium F-408 isolate.</title>
        <authorList>
            <person name="Saticioglu I.B."/>
            <person name="Duman M."/>
            <person name="Altun S."/>
        </authorList>
    </citation>
    <scope>NUCLEOTIDE SEQUENCE [LARGE SCALE GENOMIC DNA]</scope>
    <source>
        <strain evidence="2 3">F-408</strain>
    </source>
</reference>
<dbReference type="NCBIfam" id="TIGR04131">
    <property type="entry name" value="Bac_Flav_CTERM"/>
    <property type="match status" value="1"/>
</dbReference>
<feature type="signal peptide" evidence="1">
    <location>
        <begin position="1"/>
        <end position="19"/>
    </location>
</feature>
<protein>
    <submittedName>
        <fullName evidence="2">T9SS type B sorting domain-containing protein</fullName>
    </submittedName>
</protein>
<feature type="chain" id="PRO_5045796378" evidence="1">
    <location>
        <begin position="20"/>
        <end position="1410"/>
    </location>
</feature>
<evidence type="ECO:0000313" key="3">
    <source>
        <dbReference type="Proteomes" id="UP000605990"/>
    </source>
</evidence>
<evidence type="ECO:0000313" key="2">
    <source>
        <dbReference type="EMBL" id="MBC5834931.1"/>
    </source>
</evidence>
<evidence type="ECO:0000256" key="1">
    <source>
        <dbReference type="SAM" id="SignalP"/>
    </source>
</evidence>
<comment type="caution">
    <text evidence="2">The sequence shown here is derived from an EMBL/GenBank/DDBJ whole genome shotgun (WGS) entry which is preliminary data.</text>
</comment>
<keyword evidence="3" id="KW-1185">Reference proteome</keyword>
<dbReference type="Pfam" id="PF13585">
    <property type="entry name" value="CHU_C"/>
    <property type="match status" value="1"/>
</dbReference>
<dbReference type="InterPro" id="IPR013783">
    <property type="entry name" value="Ig-like_fold"/>
</dbReference>
<dbReference type="Proteomes" id="UP000605990">
    <property type="component" value="Unassembled WGS sequence"/>
</dbReference>
<dbReference type="EMBL" id="JACRUN010000004">
    <property type="protein sequence ID" value="MBC5834931.1"/>
    <property type="molecule type" value="Genomic_DNA"/>
</dbReference>
<sequence>MIKTLQILLLFSAVSFSQTITVDNTTNSPADLVNLLLQNSCVAVSNISISSNQSVGYFNQNGSSFPINEGIIIRNGLAVNTQGSYTGLNLSTTAPGSGTDAFLQTLSNNSGQTGPITDVAFLEFDFIPISNSFSFDFLFASNEYGQYQCGFSDVFAFVLTNLSTGVPTNLAVIPGTSTPVTVKDIRNSIYNFPGQSCLSSNPLYFDVYNVNNPGASTLNMRGHTVVMNASSAVVPNVPYKIRLVIGDYNDSSYDSSVFISGGSFTTSLDLGPDQIICTGNTAILDTQLDNTYTYQWFQDGNPVGASTPTFTVNTPGTYTVEITKGTCLLTDTVVFNSLPVTNPINLQTCNTGAASYTFNLTTNNETQLGIDDTVYNLFYYSSMADVVTNSFIAVPTSFSTATGQTIYVKIFNTVTNQFCDAVYQFDLLINATVNATQPNDVQLCEDLSGTTYFLGALDSQVLNGQSGYNVLYYTFQADAMAGNGATIPSITFPTGTTTATVWIRMQDSTNSACFDVTSVDIIVNPLPPVDELADVVECSSYVLPVLINGNYFTGPNGTGTPLFAGNTIDLGAIYYIYNGLDANGCFNESSFNAYFVDEYEPILDNCGSFTIPTPPYNIGAFYTAAGGPSGTGTLIPQGTIFSNTTQSTIVQTVFYYAEVNSVFCKDEQFDINIHPLPLIDTLPDVTYCNSYTLPALTNGNYFSGTGGTGTPYFAGNTITTTQTMYIYNNNSFTDVNGNPGGCSFQTSFQINIVDTSLFTTVNSCVTYTLPTITFGGYYTAPMGGGTPITNLTITSSQTVYYYANTTLLPNCTDNLNYNIIIHPLPLVDTIASGVYCGEFVLPVLTNGAYYMLPGGPSVPGQVALNAGNIIDLTGLSLNPGTYYVFNGPDANNCTNEQSFTISLNPFPPADGVIDRFVCTPYSVPQPVNGTIYTAPGGPTGGGTLVQPSDVFNVTNTFYLYNIDATTGCEINKLFIVTYSGINLPDFQNVLVCEAQNYTLPAITHVAPTPENFTIGYFYDQAGSLPVTNGQIFNTPNTTTTIWVVASNGDRIACISQDSFDIIVSETPVITPIVFLAEKCGTYVLPTLPTVGYNIGYFTSPNGVGPITNLNIVNNTGAPGNLPAVSLDFTYYVYATATNNVNCKDEQVFSFTVHPLLDLTLQDGIICVDPITNIAIDTYTVHTGLNPAEFSANWFLNGTLMGTGVSYTATQAGVYDVEFIKLTPEVGTNCNYRNTTVTIIASSPAVASFTVSQEFDTNNTFITVNITNGFGNYVYQLEYPDGSTGAFQTSNVFTNLEPGEYFVNIYDTLGNCSPSRVGPIYIINYPNYFTPNGDGIHETWNITDLAQQPNSIISIFDRYGKLLKQISPAGIGWDGKYNGKDMPSSDYWFSIEYTSQSNQKSIFKSHFSLKR</sequence>
<dbReference type="RefSeq" id="WP_166128302.1">
    <property type="nucleotide sequence ID" value="NZ_JAANOQ010000005.1"/>
</dbReference>
<organism evidence="2 3">
    <name type="scientific">Flavobacterium bernardetii</name>
    <dbReference type="NCBI Taxonomy" id="2813823"/>
    <lineage>
        <taxon>Bacteria</taxon>
        <taxon>Pseudomonadati</taxon>
        <taxon>Bacteroidota</taxon>
        <taxon>Flavobacteriia</taxon>
        <taxon>Flavobacteriales</taxon>
        <taxon>Flavobacteriaceae</taxon>
        <taxon>Flavobacterium</taxon>
    </lineage>
</organism>
<dbReference type="Gene3D" id="2.60.40.10">
    <property type="entry name" value="Immunoglobulins"/>
    <property type="match status" value="1"/>
</dbReference>
<keyword evidence="1" id="KW-0732">Signal</keyword>
<name>A0ABR7IYS8_9FLAO</name>
<dbReference type="InterPro" id="IPR049804">
    <property type="entry name" value="Choice_anch_L"/>
</dbReference>
<accession>A0ABR7IYS8</accession>
<gene>
    <name evidence="2" type="ORF">H8R27_08530</name>
</gene>
<dbReference type="NCBIfam" id="NF038133">
    <property type="entry name" value="choice_anch_L"/>
    <property type="match status" value="1"/>
</dbReference>
<proteinExistence type="predicted"/>